<dbReference type="GO" id="GO:0007346">
    <property type="term" value="P:regulation of mitotic cell cycle"/>
    <property type="evidence" value="ECO:0007669"/>
    <property type="project" value="TreeGrafter"/>
</dbReference>
<evidence type="ECO:0000256" key="6">
    <source>
        <dbReference type="ARBA" id="ARBA00022777"/>
    </source>
</evidence>
<dbReference type="AlphaFoldDB" id="A0A8C2EE53"/>
<dbReference type="PROSITE" id="PS50011">
    <property type="entry name" value="PROTEIN_KINASE_DOM"/>
    <property type="match status" value="1"/>
</dbReference>
<dbReference type="GO" id="GO:0043066">
    <property type="term" value="P:negative regulation of apoptotic process"/>
    <property type="evidence" value="ECO:0007669"/>
    <property type="project" value="TreeGrafter"/>
</dbReference>
<evidence type="ECO:0000259" key="11">
    <source>
        <dbReference type="PROSITE" id="PS50011"/>
    </source>
</evidence>
<evidence type="ECO:0000313" key="13">
    <source>
        <dbReference type="Proteomes" id="UP000694701"/>
    </source>
</evidence>
<keyword evidence="6" id="KW-0418">Kinase</keyword>
<evidence type="ECO:0000313" key="12">
    <source>
        <dbReference type="Ensembl" id="ENSCCRP00020039939.1"/>
    </source>
</evidence>
<keyword evidence="4" id="KW-0808">Transferase</keyword>
<evidence type="ECO:0000256" key="7">
    <source>
        <dbReference type="ARBA" id="ARBA00022840"/>
    </source>
</evidence>
<name>A0A8C2EE53_CYPCA</name>
<dbReference type="EC" id="2.7.11.1" evidence="2"/>
<dbReference type="PANTHER" id="PTHR22984">
    <property type="entry name" value="SERINE/THREONINE-PROTEIN KINASE PIM"/>
    <property type="match status" value="1"/>
</dbReference>
<dbReference type="PANTHER" id="PTHR22984:SF11">
    <property type="entry name" value="AURORA KINASE-RELATED"/>
    <property type="match status" value="1"/>
</dbReference>
<evidence type="ECO:0000256" key="4">
    <source>
        <dbReference type="ARBA" id="ARBA00022679"/>
    </source>
</evidence>
<evidence type="ECO:0000256" key="2">
    <source>
        <dbReference type="ARBA" id="ARBA00012513"/>
    </source>
</evidence>
<dbReference type="InterPro" id="IPR051138">
    <property type="entry name" value="PIM_Ser/Thr_kinase"/>
</dbReference>
<dbReference type="InterPro" id="IPR000719">
    <property type="entry name" value="Prot_kinase_dom"/>
</dbReference>
<dbReference type="FunFam" id="3.30.200.20:FF:000246">
    <property type="entry name" value="Pim proto-oncogene, serine/threonine kinase,-related 152"/>
    <property type="match status" value="1"/>
</dbReference>
<dbReference type="GO" id="GO:0005524">
    <property type="term" value="F:ATP binding"/>
    <property type="evidence" value="ECO:0007669"/>
    <property type="project" value="UniProtKB-KW"/>
</dbReference>
<dbReference type="SMART" id="SM00220">
    <property type="entry name" value="S_TKc"/>
    <property type="match status" value="1"/>
</dbReference>
<dbReference type="Gene3D" id="1.10.510.10">
    <property type="entry name" value="Transferase(Phosphotransferase) domain 1"/>
    <property type="match status" value="1"/>
</dbReference>
<dbReference type="Ensembl" id="ENSCCRT00020043599.1">
    <property type="protein sequence ID" value="ENSCCRP00020039939.1"/>
    <property type="gene ID" value="ENSCCRG00020017812.1"/>
</dbReference>
<reference evidence="12" key="1">
    <citation type="submission" date="2025-08" db="UniProtKB">
        <authorList>
            <consortium name="Ensembl"/>
        </authorList>
    </citation>
    <scope>IDENTIFICATION</scope>
</reference>
<evidence type="ECO:0000256" key="5">
    <source>
        <dbReference type="ARBA" id="ARBA00022741"/>
    </source>
</evidence>
<dbReference type="FunFam" id="1.10.510.10:FF:000392">
    <property type="entry name" value="Pim proto-oncogene, serine/threonine kinase,-related 152"/>
    <property type="match status" value="1"/>
</dbReference>
<evidence type="ECO:0000256" key="1">
    <source>
        <dbReference type="ARBA" id="ARBA00005505"/>
    </source>
</evidence>
<proteinExistence type="inferred from homology"/>
<sequence>MGLFSRLKKVFKVKRAHEPQPCVPLRNTAITAQIHPHRLDETPGGADAIDEGRKEAGRREKKKKRFWRCRLLHFFHRRAGTYNVAKAEKVNLAGSFLRLTDEPPASEVLPAVEEQLEQDVLQHQDIHTPVSLTEEDKAEELDKDQTFLQHMPIAEIHDLHEAPTSEVLPAVEEQLEQDVLQPQDVHTPVSLTEEDKAEDLDKDQTSLQQIVEIHDLGEAPVSEVLPAPEEQLEQDVLQPQDVHTPDNSSGEDEAEEPDNSHIFWLYEFDHKLGEGGYVHAGTRCKDGLKVALKIADKTPDMRYIRVPGHPRRLPIEIGLTLMANNGHSVLQIIKILDWQDDPDHYVMVLERPMPSMSMFNFMKLRQRLDEKMARHVMLQVIHAANICCERGVFHRDIKLENLLVNPDTLEVKLIDFGCGTLMKDSAYIAFNGTEMFCPPEFDVDGRYHAKPATVWSLGFLLFMMLYGYYPDDKDLHRISENDWSEPDLSQECCRMICDCLQPDPQRRLILEEMQLHDWFTVLRLESKIC</sequence>
<accession>A0A8C2EE53</accession>
<evidence type="ECO:0000256" key="3">
    <source>
        <dbReference type="ARBA" id="ARBA00022527"/>
    </source>
</evidence>
<comment type="similarity">
    <text evidence="1">Belongs to the protein kinase superfamily. CAMK Ser/Thr protein kinase family. PIM subfamily.</text>
</comment>
<comment type="catalytic activity">
    <reaction evidence="8">
        <text>L-threonyl-[protein] + ATP = O-phospho-L-threonyl-[protein] + ADP + H(+)</text>
        <dbReference type="Rhea" id="RHEA:46608"/>
        <dbReference type="Rhea" id="RHEA-COMP:11060"/>
        <dbReference type="Rhea" id="RHEA-COMP:11605"/>
        <dbReference type="ChEBI" id="CHEBI:15378"/>
        <dbReference type="ChEBI" id="CHEBI:30013"/>
        <dbReference type="ChEBI" id="CHEBI:30616"/>
        <dbReference type="ChEBI" id="CHEBI:61977"/>
        <dbReference type="ChEBI" id="CHEBI:456216"/>
        <dbReference type="EC" id="2.7.11.1"/>
    </reaction>
</comment>
<evidence type="ECO:0000256" key="9">
    <source>
        <dbReference type="ARBA" id="ARBA00048679"/>
    </source>
</evidence>
<keyword evidence="3" id="KW-0723">Serine/threonine-protein kinase</keyword>
<feature type="region of interest" description="Disordered" evidence="10">
    <location>
        <begin position="236"/>
        <end position="256"/>
    </location>
</feature>
<comment type="catalytic activity">
    <reaction evidence="9">
        <text>L-seryl-[protein] + ATP = O-phospho-L-seryl-[protein] + ADP + H(+)</text>
        <dbReference type="Rhea" id="RHEA:17989"/>
        <dbReference type="Rhea" id="RHEA-COMP:9863"/>
        <dbReference type="Rhea" id="RHEA-COMP:11604"/>
        <dbReference type="ChEBI" id="CHEBI:15378"/>
        <dbReference type="ChEBI" id="CHEBI:29999"/>
        <dbReference type="ChEBI" id="CHEBI:30616"/>
        <dbReference type="ChEBI" id="CHEBI:83421"/>
        <dbReference type="ChEBI" id="CHEBI:456216"/>
        <dbReference type="EC" id="2.7.11.1"/>
    </reaction>
</comment>
<keyword evidence="7" id="KW-0067">ATP-binding</keyword>
<evidence type="ECO:0000256" key="8">
    <source>
        <dbReference type="ARBA" id="ARBA00047899"/>
    </source>
</evidence>
<dbReference type="GO" id="GO:0004674">
    <property type="term" value="F:protein serine/threonine kinase activity"/>
    <property type="evidence" value="ECO:0007669"/>
    <property type="project" value="UniProtKB-KW"/>
</dbReference>
<feature type="region of interest" description="Disordered" evidence="10">
    <location>
        <begin position="38"/>
        <end position="57"/>
    </location>
</feature>
<dbReference type="InterPro" id="IPR011009">
    <property type="entry name" value="Kinase-like_dom_sf"/>
</dbReference>
<organism evidence="12 13">
    <name type="scientific">Cyprinus carpio</name>
    <name type="common">Common carp</name>
    <dbReference type="NCBI Taxonomy" id="7962"/>
    <lineage>
        <taxon>Eukaryota</taxon>
        <taxon>Metazoa</taxon>
        <taxon>Chordata</taxon>
        <taxon>Craniata</taxon>
        <taxon>Vertebrata</taxon>
        <taxon>Euteleostomi</taxon>
        <taxon>Actinopterygii</taxon>
        <taxon>Neopterygii</taxon>
        <taxon>Teleostei</taxon>
        <taxon>Ostariophysi</taxon>
        <taxon>Cypriniformes</taxon>
        <taxon>Cyprinidae</taxon>
        <taxon>Cyprininae</taxon>
        <taxon>Cyprinus</taxon>
    </lineage>
</organism>
<dbReference type="PROSITE" id="PS00108">
    <property type="entry name" value="PROTEIN_KINASE_ST"/>
    <property type="match status" value="1"/>
</dbReference>
<dbReference type="SUPFAM" id="SSF56112">
    <property type="entry name" value="Protein kinase-like (PK-like)"/>
    <property type="match status" value="1"/>
</dbReference>
<dbReference type="GO" id="GO:0005737">
    <property type="term" value="C:cytoplasm"/>
    <property type="evidence" value="ECO:0007669"/>
    <property type="project" value="TreeGrafter"/>
</dbReference>
<dbReference type="InterPro" id="IPR008271">
    <property type="entry name" value="Ser/Thr_kinase_AS"/>
</dbReference>
<keyword evidence="5" id="KW-0547">Nucleotide-binding</keyword>
<protein>
    <recommendedName>
        <fullName evidence="2">non-specific serine/threonine protein kinase</fullName>
        <ecNumber evidence="2">2.7.11.1</ecNumber>
    </recommendedName>
</protein>
<feature type="region of interest" description="Disordered" evidence="10">
    <location>
        <begin position="179"/>
        <end position="204"/>
    </location>
</feature>
<feature type="domain" description="Protein kinase" evidence="11">
    <location>
        <begin position="266"/>
        <end position="519"/>
    </location>
</feature>
<dbReference type="Gene3D" id="3.30.200.20">
    <property type="entry name" value="Phosphorylase Kinase, domain 1"/>
    <property type="match status" value="1"/>
</dbReference>
<dbReference type="Proteomes" id="UP000694701">
    <property type="component" value="Unplaced"/>
</dbReference>
<dbReference type="Pfam" id="PF00069">
    <property type="entry name" value="Pkinase"/>
    <property type="match status" value="1"/>
</dbReference>
<evidence type="ECO:0000256" key="10">
    <source>
        <dbReference type="SAM" id="MobiDB-lite"/>
    </source>
</evidence>